<name>A0AA40X0Q4_9GAMM</name>
<feature type="transmembrane region" description="Helical" evidence="5">
    <location>
        <begin position="218"/>
        <end position="239"/>
    </location>
</feature>
<reference evidence="7" key="1">
    <citation type="submission" date="2020-11" db="EMBL/GenBank/DDBJ databases">
        <authorList>
            <person name="Lee S.D."/>
        </authorList>
    </citation>
    <scope>NUCLEOTIDE SEQUENCE</scope>
    <source>
        <strain evidence="7">SAP-2</strain>
    </source>
</reference>
<evidence type="ECO:0000256" key="3">
    <source>
        <dbReference type="ARBA" id="ARBA00022989"/>
    </source>
</evidence>
<proteinExistence type="predicted"/>
<dbReference type="AlphaFoldDB" id="A0AA40X0Q4"/>
<protein>
    <submittedName>
        <fullName evidence="7">Ferric reductase-like transmembrane domain-containing protein</fullName>
    </submittedName>
</protein>
<sequence>MNIFSKANEVLSKRKFLLNSRRAIIHDILWSIKDLLIPLLITFMIFSILTARIQTGSDYALKNMPSMLADGAAWAYSISQALDFPALIWAWLSILLGLSISTKFWKKNNFLHTYTETLHRRVGINLIILTFFHAVFLIWSAMGDTLLTVFIPFKYSDLERKLYVAFGVFSFYGMIATSLIFYFRRRLGHRVWIFSHRFLAPAVYIFGVWHTIAYGSDSFLYGTVSLIVIASQIPLIILLSRRLLPLK</sequence>
<dbReference type="EMBL" id="JADMKS010000002">
    <property type="protein sequence ID" value="MBF6636094.1"/>
    <property type="molecule type" value="Genomic_DNA"/>
</dbReference>
<dbReference type="InterPro" id="IPR013130">
    <property type="entry name" value="Fe3_Rdtase_TM_dom"/>
</dbReference>
<evidence type="ECO:0000256" key="5">
    <source>
        <dbReference type="SAM" id="Phobius"/>
    </source>
</evidence>
<organism evidence="7 8">
    <name type="scientific">Rouxiella silvae</name>
    <dbReference type="NCBI Taxonomy" id="1646373"/>
    <lineage>
        <taxon>Bacteria</taxon>
        <taxon>Pseudomonadati</taxon>
        <taxon>Pseudomonadota</taxon>
        <taxon>Gammaproteobacteria</taxon>
        <taxon>Enterobacterales</taxon>
        <taxon>Yersiniaceae</taxon>
        <taxon>Rouxiella</taxon>
    </lineage>
</organism>
<comment type="subcellular location">
    <subcellularLocation>
        <location evidence="1">Membrane</location>
        <topology evidence="1">Multi-pass membrane protein</topology>
    </subcellularLocation>
</comment>
<accession>A0AA40X0Q4</accession>
<evidence type="ECO:0000313" key="8">
    <source>
        <dbReference type="Proteomes" id="UP000705283"/>
    </source>
</evidence>
<dbReference type="RefSeq" id="WP_194977615.1">
    <property type="nucleotide sequence ID" value="NZ_JADMKS010000002.1"/>
</dbReference>
<dbReference type="GO" id="GO:0016020">
    <property type="term" value="C:membrane"/>
    <property type="evidence" value="ECO:0007669"/>
    <property type="project" value="UniProtKB-SubCell"/>
</dbReference>
<evidence type="ECO:0000256" key="4">
    <source>
        <dbReference type="ARBA" id="ARBA00023136"/>
    </source>
</evidence>
<evidence type="ECO:0000256" key="2">
    <source>
        <dbReference type="ARBA" id="ARBA00022692"/>
    </source>
</evidence>
<keyword evidence="2 5" id="KW-0812">Transmembrane</keyword>
<comment type="caution">
    <text evidence="7">The sequence shown here is derived from an EMBL/GenBank/DDBJ whole genome shotgun (WGS) entry which is preliminary data.</text>
</comment>
<feature type="transmembrane region" description="Helical" evidence="5">
    <location>
        <begin position="162"/>
        <end position="182"/>
    </location>
</feature>
<feature type="transmembrane region" description="Helical" evidence="5">
    <location>
        <begin position="122"/>
        <end position="142"/>
    </location>
</feature>
<feature type="domain" description="Ferric oxidoreductase" evidence="6">
    <location>
        <begin position="102"/>
        <end position="205"/>
    </location>
</feature>
<evidence type="ECO:0000313" key="7">
    <source>
        <dbReference type="EMBL" id="MBF6636094.1"/>
    </source>
</evidence>
<gene>
    <name evidence="7" type="ORF">ITX54_05365</name>
</gene>
<dbReference type="Proteomes" id="UP000705283">
    <property type="component" value="Unassembled WGS sequence"/>
</dbReference>
<feature type="transmembrane region" description="Helical" evidence="5">
    <location>
        <begin position="194"/>
        <end position="212"/>
    </location>
</feature>
<dbReference type="Pfam" id="PF01794">
    <property type="entry name" value="Ferric_reduct"/>
    <property type="match status" value="1"/>
</dbReference>
<reference evidence="7" key="2">
    <citation type="submission" date="2022-09" db="EMBL/GenBank/DDBJ databases">
        <title>Rouxiella aceris sp. nov., isolated from tree sap and emended description of the genus Rhouxiella.</title>
        <authorList>
            <person name="Kim I.S."/>
        </authorList>
    </citation>
    <scope>NUCLEOTIDE SEQUENCE</scope>
    <source>
        <strain evidence="7">SAP-2</strain>
    </source>
</reference>
<evidence type="ECO:0000256" key="1">
    <source>
        <dbReference type="ARBA" id="ARBA00004141"/>
    </source>
</evidence>
<feature type="transmembrane region" description="Helical" evidence="5">
    <location>
        <begin position="35"/>
        <end position="53"/>
    </location>
</feature>
<evidence type="ECO:0000259" key="6">
    <source>
        <dbReference type="Pfam" id="PF01794"/>
    </source>
</evidence>
<keyword evidence="3 5" id="KW-1133">Transmembrane helix</keyword>
<keyword evidence="4 5" id="KW-0472">Membrane</keyword>
<feature type="transmembrane region" description="Helical" evidence="5">
    <location>
        <begin position="73"/>
        <end position="101"/>
    </location>
</feature>